<comment type="caution">
    <text evidence="1">The sequence shown here is derived from an EMBL/GenBank/DDBJ whole genome shotgun (WGS) entry which is preliminary data.</text>
</comment>
<dbReference type="AlphaFoldDB" id="A0A4C1U764"/>
<protein>
    <submittedName>
        <fullName evidence="1">Uncharacterized protein</fullName>
    </submittedName>
</protein>
<name>A0A4C1U764_EUMVA</name>
<gene>
    <name evidence="1" type="ORF">EVAR_10973_1</name>
</gene>
<accession>A0A4C1U764</accession>
<sequence>MNIEHCLASLSKNVSEGPHRRMFRQRYKKVKLNRSLHDTQDTLDRRFLAAFIALLTTAAGSPARQASVAAENLSSKPVHPK</sequence>
<keyword evidence="2" id="KW-1185">Reference proteome</keyword>
<dbReference type="Proteomes" id="UP000299102">
    <property type="component" value="Unassembled WGS sequence"/>
</dbReference>
<proteinExistence type="predicted"/>
<evidence type="ECO:0000313" key="2">
    <source>
        <dbReference type="Proteomes" id="UP000299102"/>
    </source>
</evidence>
<reference evidence="1 2" key="1">
    <citation type="journal article" date="2019" name="Commun. Biol.">
        <title>The bagworm genome reveals a unique fibroin gene that provides high tensile strength.</title>
        <authorList>
            <person name="Kono N."/>
            <person name="Nakamura H."/>
            <person name="Ohtoshi R."/>
            <person name="Tomita M."/>
            <person name="Numata K."/>
            <person name="Arakawa K."/>
        </authorList>
    </citation>
    <scope>NUCLEOTIDE SEQUENCE [LARGE SCALE GENOMIC DNA]</scope>
</reference>
<dbReference type="EMBL" id="BGZK01000132">
    <property type="protein sequence ID" value="GBP21794.1"/>
    <property type="molecule type" value="Genomic_DNA"/>
</dbReference>
<organism evidence="1 2">
    <name type="scientific">Eumeta variegata</name>
    <name type="common">Bagworm moth</name>
    <name type="synonym">Eumeta japonica</name>
    <dbReference type="NCBI Taxonomy" id="151549"/>
    <lineage>
        <taxon>Eukaryota</taxon>
        <taxon>Metazoa</taxon>
        <taxon>Ecdysozoa</taxon>
        <taxon>Arthropoda</taxon>
        <taxon>Hexapoda</taxon>
        <taxon>Insecta</taxon>
        <taxon>Pterygota</taxon>
        <taxon>Neoptera</taxon>
        <taxon>Endopterygota</taxon>
        <taxon>Lepidoptera</taxon>
        <taxon>Glossata</taxon>
        <taxon>Ditrysia</taxon>
        <taxon>Tineoidea</taxon>
        <taxon>Psychidae</taxon>
        <taxon>Oiketicinae</taxon>
        <taxon>Eumeta</taxon>
    </lineage>
</organism>
<evidence type="ECO:0000313" key="1">
    <source>
        <dbReference type="EMBL" id="GBP21794.1"/>
    </source>
</evidence>